<accession>A0A6I2UJI5</accession>
<dbReference type="GO" id="GO:0007165">
    <property type="term" value="P:signal transduction"/>
    <property type="evidence" value="ECO:0007669"/>
    <property type="project" value="UniProtKB-KW"/>
</dbReference>
<dbReference type="Gene3D" id="1.10.287.950">
    <property type="entry name" value="Methyl-accepting chemotaxis protein"/>
    <property type="match status" value="1"/>
</dbReference>
<dbReference type="PANTHER" id="PTHR32089:SF112">
    <property type="entry name" value="LYSOZYME-LIKE PROTEIN-RELATED"/>
    <property type="match status" value="1"/>
</dbReference>
<dbReference type="Proteomes" id="UP000433181">
    <property type="component" value="Unassembled WGS sequence"/>
</dbReference>
<protein>
    <submittedName>
        <fullName evidence="4">Chemotaxis protein</fullName>
    </submittedName>
</protein>
<dbReference type="SMART" id="SM00283">
    <property type="entry name" value="MA"/>
    <property type="match status" value="1"/>
</dbReference>
<organism evidence="4 5">
    <name type="scientific">Anaerovibrio slackiae</name>
    <dbReference type="NCBI Taxonomy" id="2652309"/>
    <lineage>
        <taxon>Bacteria</taxon>
        <taxon>Bacillati</taxon>
        <taxon>Bacillota</taxon>
        <taxon>Negativicutes</taxon>
        <taxon>Selenomonadales</taxon>
        <taxon>Selenomonadaceae</taxon>
        <taxon>Anaerovibrio</taxon>
    </lineage>
</organism>
<keyword evidence="5" id="KW-1185">Reference proteome</keyword>
<sequence>MANNELDNVTLRDLFDLDFLQEFQDTFAEIAGIAAITVDLEGNPVTRPTNFTDFCMNYNRGCTKGNERCMKCDREGGAQAAQTGRPAVYECHAGLMDFGVPIMLQGRQIGSILGGQAITSDIDEEKFRRYAEELGLNPDDYLTAAKKANRISKEKLQKTADAFYLFAKKLSDMGYERYRFQKLRGMSEDVNESVSQAMRAMEALDTSASNVDKNQRELSEEIRNVEEITGKIHGFTELIKNIAKQTRLLGLNASIEAARAGAAGAGFGVVAEEIGKLATSSSETVENIQQFMSAINESVEKTVIKSKNTSAIVEDQTKAIIDTTKSLGGVADVAHYLYDMTHNR</sequence>
<dbReference type="EMBL" id="VUNR01000032">
    <property type="protein sequence ID" value="MSU09750.1"/>
    <property type="molecule type" value="Genomic_DNA"/>
</dbReference>
<keyword evidence="1 2" id="KW-0807">Transducer</keyword>
<evidence type="ECO:0000259" key="3">
    <source>
        <dbReference type="PROSITE" id="PS50111"/>
    </source>
</evidence>
<dbReference type="GO" id="GO:0016020">
    <property type="term" value="C:membrane"/>
    <property type="evidence" value="ECO:0007669"/>
    <property type="project" value="InterPro"/>
</dbReference>
<comment type="caution">
    <text evidence="4">The sequence shown here is derived from an EMBL/GenBank/DDBJ whole genome shotgun (WGS) entry which is preliminary data.</text>
</comment>
<dbReference type="GeneID" id="96779700"/>
<evidence type="ECO:0000313" key="5">
    <source>
        <dbReference type="Proteomes" id="UP000433181"/>
    </source>
</evidence>
<evidence type="ECO:0000313" key="4">
    <source>
        <dbReference type="EMBL" id="MSU09750.1"/>
    </source>
</evidence>
<evidence type="ECO:0000256" key="1">
    <source>
        <dbReference type="ARBA" id="ARBA00023224"/>
    </source>
</evidence>
<dbReference type="InterPro" id="IPR004089">
    <property type="entry name" value="MCPsignal_dom"/>
</dbReference>
<feature type="domain" description="Methyl-accepting transducer" evidence="3">
    <location>
        <begin position="180"/>
        <end position="344"/>
    </location>
</feature>
<dbReference type="AlphaFoldDB" id="A0A6I2UJI5"/>
<dbReference type="PROSITE" id="PS50111">
    <property type="entry name" value="CHEMOTAXIS_TRANSDUC_2"/>
    <property type="match status" value="1"/>
</dbReference>
<reference evidence="4 5" key="1">
    <citation type="submission" date="2019-08" db="EMBL/GenBank/DDBJ databases">
        <title>In-depth cultivation of the pig gut microbiome towards novel bacterial diversity and tailored functional studies.</title>
        <authorList>
            <person name="Wylensek D."/>
            <person name="Hitch T.C.A."/>
            <person name="Clavel T."/>
        </authorList>
    </citation>
    <scope>NUCLEOTIDE SEQUENCE [LARGE SCALE GENOMIC DNA]</scope>
    <source>
        <strain evidence="4 5">WCA-693-APC-5D-A</strain>
    </source>
</reference>
<evidence type="ECO:0000256" key="2">
    <source>
        <dbReference type="PROSITE-ProRule" id="PRU00284"/>
    </source>
</evidence>
<name>A0A6I2UJI5_9FIRM</name>
<gene>
    <name evidence="4" type="ORF">FYJ84_12255</name>
</gene>
<proteinExistence type="predicted"/>
<dbReference type="PANTHER" id="PTHR32089">
    <property type="entry name" value="METHYL-ACCEPTING CHEMOTAXIS PROTEIN MCPB"/>
    <property type="match status" value="1"/>
</dbReference>
<dbReference type="InterPro" id="IPR018771">
    <property type="entry name" value="PocR_dom"/>
</dbReference>
<dbReference type="SUPFAM" id="SSF58104">
    <property type="entry name" value="Methyl-accepting chemotaxis protein (MCP) signaling domain"/>
    <property type="match status" value="1"/>
</dbReference>
<dbReference type="Pfam" id="PF00015">
    <property type="entry name" value="MCPsignal"/>
    <property type="match status" value="1"/>
</dbReference>
<dbReference type="RefSeq" id="WP_154407919.1">
    <property type="nucleotide sequence ID" value="NZ_VUNR01000032.1"/>
</dbReference>
<dbReference type="Pfam" id="PF10114">
    <property type="entry name" value="PocR"/>
    <property type="match status" value="1"/>
</dbReference>